<feature type="region of interest" description="Disordered" evidence="2">
    <location>
        <begin position="83"/>
        <end position="104"/>
    </location>
</feature>
<evidence type="ECO:0000313" key="5">
    <source>
        <dbReference type="Proteomes" id="UP001208570"/>
    </source>
</evidence>
<dbReference type="Pfam" id="PF11027">
    <property type="entry name" value="DUF2615"/>
    <property type="match status" value="1"/>
</dbReference>
<protein>
    <recommendedName>
        <fullName evidence="1">Small integral membrane protein 14</fullName>
    </recommendedName>
</protein>
<dbReference type="EMBL" id="JAODUP010000242">
    <property type="protein sequence ID" value="KAK2155367.1"/>
    <property type="molecule type" value="Genomic_DNA"/>
</dbReference>
<evidence type="ECO:0000313" key="4">
    <source>
        <dbReference type="EMBL" id="KAK2155367.1"/>
    </source>
</evidence>
<dbReference type="InterPro" id="IPR020309">
    <property type="entry name" value="Smim-14"/>
</dbReference>
<keyword evidence="5" id="KW-1185">Reference proteome</keyword>
<evidence type="ECO:0000256" key="2">
    <source>
        <dbReference type="SAM" id="MobiDB-lite"/>
    </source>
</evidence>
<evidence type="ECO:0000256" key="3">
    <source>
        <dbReference type="SAM" id="Phobius"/>
    </source>
</evidence>
<accession>A0AAD9JLT8</accession>
<feature type="transmembrane region" description="Helical" evidence="3">
    <location>
        <begin position="52"/>
        <end position="73"/>
    </location>
</feature>
<keyword evidence="3" id="KW-0472">Membrane</keyword>
<dbReference type="PANTHER" id="PTHR31019:SF1">
    <property type="entry name" value="SMALL INTEGRAL MEMBRANE PROTEIN 14"/>
    <property type="match status" value="1"/>
</dbReference>
<dbReference type="PANTHER" id="PTHR31019">
    <property type="entry name" value="SMALL INTEGRAL MEMBRANE PROTEIN 14"/>
    <property type="match status" value="1"/>
</dbReference>
<dbReference type="GO" id="GO:0005783">
    <property type="term" value="C:endoplasmic reticulum"/>
    <property type="evidence" value="ECO:0007669"/>
    <property type="project" value="TreeGrafter"/>
</dbReference>
<evidence type="ECO:0000256" key="1">
    <source>
        <dbReference type="ARBA" id="ARBA00017902"/>
    </source>
</evidence>
<gene>
    <name evidence="4" type="ORF">LSH36_242g08004</name>
</gene>
<name>A0AAD9JLT8_9ANNE</name>
<proteinExistence type="predicted"/>
<keyword evidence="3" id="KW-0812">Transmembrane</keyword>
<dbReference type="AlphaFoldDB" id="A0AAD9JLT8"/>
<sequence length="104" mass="11246">MADGGFDPCECIWNHESNMQRLMNLLRNSQSYCTDNECIQEMPGPNGEPMSGGMSMMLIMLGWLVVATALFLLRPSSLRAVGDMKPARFNGGGNNSPPAPPGVN</sequence>
<reference evidence="4" key="1">
    <citation type="journal article" date="2023" name="Mol. Biol. Evol.">
        <title>Third-Generation Sequencing Reveals the Adaptive Role of the Epigenome in Three Deep-Sea Polychaetes.</title>
        <authorList>
            <person name="Perez M."/>
            <person name="Aroh O."/>
            <person name="Sun Y."/>
            <person name="Lan Y."/>
            <person name="Juniper S.K."/>
            <person name="Young C.R."/>
            <person name="Angers B."/>
            <person name="Qian P.Y."/>
        </authorList>
    </citation>
    <scope>NUCLEOTIDE SEQUENCE</scope>
    <source>
        <strain evidence="4">P08H-3</strain>
    </source>
</reference>
<comment type="caution">
    <text evidence="4">The sequence shown here is derived from an EMBL/GenBank/DDBJ whole genome shotgun (WGS) entry which is preliminary data.</text>
</comment>
<dbReference type="Proteomes" id="UP001208570">
    <property type="component" value="Unassembled WGS sequence"/>
</dbReference>
<organism evidence="4 5">
    <name type="scientific">Paralvinella palmiformis</name>
    <dbReference type="NCBI Taxonomy" id="53620"/>
    <lineage>
        <taxon>Eukaryota</taxon>
        <taxon>Metazoa</taxon>
        <taxon>Spiralia</taxon>
        <taxon>Lophotrochozoa</taxon>
        <taxon>Annelida</taxon>
        <taxon>Polychaeta</taxon>
        <taxon>Sedentaria</taxon>
        <taxon>Canalipalpata</taxon>
        <taxon>Terebellida</taxon>
        <taxon>Terebelliformia</taxon>
        <taxon>Alvinellidae</taxon>
        <taxon>Paralvinella</taxon>
    </lineage>
</organism>
<keyword evidence="3" id="KW-1133">Transmembrane helix</keyword>